<accession>A0A9P6BB12</accession>
<protein>
    <submittedName>
        <fullName evidence="2">Uncharacterized protein</fullName>
    </submittedName>
</protein>
<feature type="transmembrane region" description="Helical" evidence="1">
    <location>
        <begin position="71"/>
        <end position="96"/>
    </location>
</feature>
<dbReference type="Proteomes" id="UP000886523">
    <property type="component" value="Unassembled WGS sequence"/>
</dbReference>
<feature type="transmembrane region" description="Helical" evidence="1">
    <location>
        <begin position="31"/>
        <end position="51"/>
    </location>
</feature>
<evidence type="ECO:0000313" key="3">
    <source>
        <dbReference type="Proteomes" id="UP000886523"/>
    </source>
</evidence>
<organism evidence="2 3">
    <name type="scientific">Hydnum rufescens UP504</name>
    <dbReference type="NCBI Taxonomy" id="1448309"/>
    <lineage>
        <taxon>Eukaryota</taxon>
        <taxon>Fungi</taxon>
        <taxon>Dikarya</taxon>
        <taxon>Basidiomycota</taxon>
        <taxon>Agaricomycotina</taxon>
        <taxon>Agaricomycetes</taxon>
        <taxon>Cantharellales</taxon>
        <taxon>Hydnaceae</taxon>
        <taxon>Hydnum</taxon>
    </lineage>
</organism>
<comment type="caution">
    <text evidence="2">The sequence shown here is derived from an EMBL/GenBank/DDBJ whole genome shotgun (WGS) entry which is preliminary data.</text>
</comment>
<keyword evidence="3" id="KW-1185">Reference proteome</keyword>
<proteinExistence type="predicted"/>
<dbReference type="EMBL" id="MU128910">
    <property type="protein sequence ID" value="KAF9520790.1"/>
    <property type="molecule type" value="Genomic_DNA"/>
</dbReference>
<name>A0A9P6BB12_9AGAM</name>
<reference evidence="2" key="1">
    <citation type="journal article" date="2020" name="Nat. Commun.">
        <title>Large-scale genome sequencing of mycorrhizal fungi provides insights into the early evolution of symbiotic traits.</title>
        <authorList>
            <person name="Miyauchi S."/>
            <person name="Kiss E."/>
            <person name="Kuo A."/>
            <person name="Drula E."/>
            <person name="Kohler A."/>
            <person name="Sanchez-Garcia M."/>
            <person name="Morin E."/>
            <person name="Andreopoulos B."/>
            <person name="Barry K.W."/>
            <person name="Bonito G."/>
            <person name="Buee M."/>
            <person name="Carver A."/>
            <person name="Chen C."/>
            <person name="Cichocki N."/>
            <person name="Clum A."/>
            <person name="Culley D."/>
            <person name="Crous P.W."/>
            <person name="Fauchery L."/>
            <person name="Girlanda M."/>
            <person name="Hayes R.D."/>
            <person name="Keri Z."/>
            <person name="LaButti K."/>
            <person name="Lipzen A."/>
            <person name="Lombard V."/>
            <person name="Magnuson J."/>
            <person name="Maillard F."/>
            <person name="Murat C."/>
            <person name="Nolan M."/>
            <person name="Ohm R.A."/>
            <person name="Pangilinan J."/>
            <person name="Pereira M.F."/>
            <person name="Perotto S."/>
            <person name="Peter M."/>
            <person name="Pfister S."/>
            <person name="Riley R."/>
            <person name="Sitrit Y."/>
            <person name="Stielow J.B."/>
            <person name="Szollosi G."/>
            <person name="Zifcakova L."/>
            <person name="Stursova M."/>
            <person name="Spatafora J.W."/>
            <person name="Tedersoo L."/>
            <person name="Vaario L.M."/>
            <person name="Yamada A."/>
            <person name="Yan M."/>
            <person name="Wang P."/>
            <person name="Xu J."/>
            <person name="Bruns T."/>
            <person name="Baldrian P."/>
            <person name="Vilgalys R."/>
            <person name="Dunand C."/>
            <person name="Henrissat B."/>
            <person name="Grigoriev I.V."/>
            <person name="Hibbett D."/>
            <person name="Nagy L.G."/>
            <person name="Martin F.M."/>
        </authorList>
    </citation>
    <scope>NUCLEOTIDE SEQUENCE</scope>
    <source>
        <strain evidence="2">UP504</strain>
    </source>
</reference>
<keyword evidence="1" id="KW-0472">Membrane</keyword>
<sequence length="121" mass="13502">MAPKDTIGTDYYVGSQPDAGRPDLSLGYKTTFIISFACLSRVPDLIGLYIYSFSRVNHTSVLFIKTGVSSLFVLPSSVVFPVHVLGTICKCLVLFIKKVYPILVSQRVFQNTIHKMDPRLE</sequence>
<keyword evidence="1" id="KW-1133">Transmembrane helix</keyword>
<evidence type="ECO:0000313" key="2">
    <source>
        <dbReference type="EMBL" id="KAF9520790.1"/>
    </source>
</evidence>
<dbReference type="AlphaFoldDB" id="A0A9P6BB12"/>
<gene>
    <name evidence="2" type="ORF">BS47DRAFT_404520</name>
</gene>
<keyword evidence="1" id="KW-0812">Transmembrane</keyword>
<evidence type="ECO:0000256" key="1">
    <source>
        <dbReference type="SAM" id="Phobius"/>
    </source>
</evidence>